<dbReference type="AlphaFoldDB" id="A0A841AVX6"/>
<reference evidence="2 3" key="1">
    <citation type="submission" date="2020-08" db="EMBL/GenBank/DDBJ databases">
        <title>Sequencing the genomes of 1000 actinobacteria strains.</title>
        <authorList>
            <person name="Klenk H.-P."/>
        </authorList>
    </citation>
    <scope>NUCLEOTIDE SEQUENCE [LARGE SCALE GENOMIC DNA]</scope>
    <source>
        <strain evidence="2 3">DSM 45272</strain>
    </source>
</reference>
<dbReference type="PROSITE" id="PS50075">
    <property type="entry name" value="CARRIER"/>
    <property type="match status" value="1"/>
</dbReference>
<keyword evidence="3" id="KW-1185">Reference proteome</keyword>
<protein>
    <submittedName>
        <fullName evidence="2">Methoxymalonate biosynthesis acyl carrier protein</fullName>
    </submittedName>
</protein>
<dbReference type="EMBL" id="JACHMX010000001">
    <property type="protein sequence ID" value="MBB5850535.1"/>
    <property type="molecule type" value="Genomic_DNA"/>
</dbReference>
<dbReference type="SUPFAM" id="SSF47336">
    <property type="entry name" value="ACP-like"/>
    <property type="match status" value="1"/>
</dbReference>
<dbReference type="Pfam" id="PF00550">
    <property type="entry name" value="PP-binding"/>
    <property type="match status" value="1"/>
</dbReference>
<evidence type="ECO:0000259" key="1">
    <source>
        <dbReference type="PROSITE" id="PS50075"/>
    </source>
</evidence>
<feature type="domain" description="Carrier" evidence="1">
    <location>
        <begin position="9"/>
        <end position="90"/>
    </location>
</feature>
<evidence type="ECO:0000313" key="2">
    <source>
        <dbReference type="EMBL" id="MBB5850535.1"/>
    </source>
</evidence>
<accession>A0A841AVX6</accession>
<name>A0A841AVX6_9PSEU</name>
<gene>
    <name evidence="2" type="ORF">HDA45_000622</name>
</gene>
<evidence type="ECO:0000313" key="3">
    <source>
        <dbReference type="Proteomes" id="UP000580861"/>
    </source>
</evidence>
<comment type="caution">
    <text evidence="2">The sequence shown here is derived from an EMBL/GenBank/DDBJ whole genome shotgun (WGS) entry which is preliminary data.</text>
</comment>
<dbReference type="Proteomes" id="UP000580861">
    <property type="component" value="Unassembled WGS sequence"/>
</dbReference>
<dbReference type="Gene3D" id="1.10.1200.10">
    <property type="entry name" value="ACP-like"/>
    <property type="match status" value="1"/>
</dbReference>
<dbReference type="InterPro" id="IPR009081">
    <property type="entry name" value="PP-bd_ACP"/>
</dbReference>
<proteinExistence type="predicted"/>
<sequence length="95" mass="10187">MSHTIDPQTPGTLSAGQARRSLTEFLEASTKSTVDPAQDLFSAGLISSLFALQLVVHLEREFGVTVAGDDLRLDNFRSVDAMVALLVRLGGARDD</sequence>
<organism evidence="2 3">
    <name type="scientific">Amycolatopsis umgeniensis</name>
    <dbReference type="NCBI Taxonomy" id="336628"/>
    <lineage>
        <taxon>Bacteria</taxon>
        <taxon>Bacillati</taxon>
        <taxon>Actinomycetota</taxon>
        <taxon>Actinomycetes</taxon>
        <taxon>Pseudonocardiales</taxon>
        <taxon>Pseudonocardiaceae</taxon>
        <taxon>Amycolatopsis</taxon>
    </lineage>
</organism>
<dbReference type="InterPro" id="IPR036736">
    <property type="entry name" value="ACP-like_sf"/>
</dbReference>
<dbReference type="RefSeq" id="WP_343071966.1">
    <property type="nucleotide sequence ID" value="NZ_JACHMX010000001.1"/>
</dbReference>